<feature type="domain" description="HAMP" evidence="14">
    <location>
        <begin position="244"/>
        <end position="296"/>
    </location>
</feature>
<dbReference type="SUPFAM" id="SSF47384">
    <property type="entry name" value="Homodimeric domain of signal transducing histidine kinase"/>
    <property type="match status" value="1"/>
</dbReference>
<reference evidence="16" key="1">
    <citation type="journal article" date="2019" name="Int. J. Syst. Evol. Microbiol.">
        <title>The Global Catalogue of Microorganisms (GCM) 10K type strain sequencing project: providing services to taxonomists for standard genome sequencing and annotation.</title>
        <authorList>
            <consortium name="The Broad Institute Genomics Platform"/>
            <consortium name="The Broad Institute Genome Sequencing Center for Infectious Disease"/>
            <person name="Wu L."/>
            <person name="Ma J."/>
        </authorList>
    </citation>
    <scope>NUCLEOTIDE SEQUENCE [LARGE SCALE GENOMIC DNA]</scope>
    <source>
        <strain evidence="16">CGMCC 4.7237</strain>
    </source>
</reference>
<feature type="transmembrane region" description="Helical" evidence="12">
    <location>
        <begin position="44"/>
        <end position="69"/>
    </location>
</feature>
<dbReference type="PRINTS" id="PR00344">
    <property type="entry name" value="BCTRLSENSOR"/>
</dbReference>
<dbReference type="InterPro" id="IPR003661">
    <property type="entry name" value="HisK_dim/P_dom"/>
</dbReference>
<keyword evidence="15" id="KW-0547">Nucleotide-binding</keyword>
<dbReference type="GO" id="GO:0005524">
    <property type="term" value="F:ATP binding"/>
    <property type="evidence" value="ECO:0007669"/>
    <property type="project" value="UniProtKB-KW"/>
</dbReference>
<dbReference type="Pfam" id="PF05227">
    <property type="entry name" value="CHASE3"/>
    <property type="match status" value="1"/>
</dbReference>
<keyword evidence="4" id="KW-0597">Phosphoprotein</keyword>
<evidence type="ECO:0000256" key="2">
    <source>
        <dbReference type="ARBA" id="ARBA00004236"/>
    </source>
</evidence>
<evidence type="ECO:0000256" key="5">
    <source>
        <dbReference type="ARBA" id="ARBA00022679"/>
    </source>
</evidence>
<dbReference type="CDD" id="cd00082">
    <property type="entry name" value="HisKA"/>
    <property type="match status" value="1"/>
</dbReference>
<accession>A0ABV8HI34</accession>
<dbReference type="Proteomes" id="UP001595765">
    <property type="component" value="Unassembled WGS sequence"/>
</dbReference>
<evidence type="ECO:0000256" key="4">
    <source>
        <dbReference type="ARBA" id="ARBA00022553"/>
    </source>
</evidence>
<dbReference type="PANTHER" id="PTHR43304:SF1">
    <property type="entry name" value="PAC DOMAIN-CONTAINING PROTEIN"/>
    <property type="match status" value="1"/>
</dbReference>
<dbReference type="PROSITE" id="PS50109">
    <property type="entry name" value="HIS_KIN"/>
    <property type="match status" value="1"/>
</dbReference>
<dbReference type="Pfam" id="PF00672">
    <property type="entry name" value="HAMP"/>
    <property type="match status" value="1"/>
</dbReference>
<keyword evidence="15" id="KW-0067">ATP-binding</keyword>
<dbReference type="CDD" id="cd19410">
    <property type="entry name" value="HK9-like_sensor"/>
    <property type="match status" value="1"/>
</dbReference>
<keyword evidence="10" id="KW-0175">Coiled coil</keyword>
<dbReference type="Gene3D" id="6.10.340.10">
    <property type="match status" value="1"/>
</dbReference>
<dbReference type="EC" id="2.7.13.3" evidence="3"/>
<dbReference type="InterPro" id="IPR004358">
    <property type="entry name" value="Sig_transdc_His_kin-like_C"/>
</dbReference>
<dbReference type="InterPro" id="IPR003660">
    <property type="entry name" value="HAMP_dom"/>
</dbReference>
<comment type="catalytic activity">
    <reaction evidence="1">
        <text>ATP + protein L-histidine = ADP + protein N-phospho-L-histidine.</text>
        <dbReference type="EC" id="2.7.13.3"/>
    </reaction>
</comment>
<evidence type="ECO:0000256" key="6">
    <source>
        <dbReference type="ARBA" id="ARBA00022692"/>
    </source>
</evidence>
<dbReference type="EMBL" id="JBHSBB010000003">
    <property type="protein sequence ID" value="MFC4030475.1"/>
    <property type="molecule type" value="Genomic_DNA"/>
</dbReference>
<dbReference type="SMART" id="SM00304">
    <property type="entry name" value="HAMP"/>
    <property type="match status" value="1"/>
</dbReference>
<dbReference type="InterPro" id="IPR036097">
    <property type="entry name" value="HisK_dim/P_sf"/>
</dbReference>
<evidence type="ECO:0000313" key="15">
    <source>
        <dbReference type="EMBL" id="MFC4030475.1"/>
    </source>
</evidence>
<dbReference type="InterPro" id="IPR007891">
    <property type="entry name" value="CHASE3"/>
</dbReference>
<dbReference type="Gene3D" id="3.30.565.10">
    <property type="entry name" value="Histidine kinase-like ATPase, C-terminal domain"/>
    <property type="match status" value="1"/>
</dbReference>
<dbReference type="InterPro" id="IPR005467">
    <property type="entry name" value="His_kinase_dom"/>
</dbReference>
<evidence type="ECO:0000256" key="3">
    <source>
        <dbReference type="ARBA" id="ARBA00012438"/>
    </source>
</evidence>
<organism evidence="15 16">
    <name type="scientific">Streptomyces polygonati</name>
    <dbReference type="NCBI Taxonomy" id="1617087"/>
    <lineage>
        <taxon>Bacteria</taxon>
        <taxon>Bacillati</taxon>
        <taxon>Actinomycetota</taxon>
        <taxon>Actinomycetes</taxon>
        <taxon>Kitasatosporales</taxon>
        <taxon>Streptomycetaceae</taxon>
        <taxon>Streptomyces</taxon>
    </lineage>
</organism>
<evidence type="ECO:0000259" key="13">
    <source>
        <dbReference type="PROSITE" id="PS50109"/>
    </source>
</evidence>
<dbReference type="PANTHER" id="PTHR43304">
    <property type="entry name" value="PHYTOCHROME-LIKE PROTEIN CPH1"/>
    <property type="match status" value="1"/>
</dbReference>
<dbReference type="Pfam" id="PF00512">
    <property type="entry name" value="HisKA"/>
    <property type="match status" value="1"/>
</dbReference>
<feature type="transmembrane region" description="Helical" evidence="12">
    <location>
        <begin position="222"/>
        <end position="242"/>
    </location>
</feature>
<dbReference type="CDD" id="cd06225">
    <property type="entry name" value="HAMP"/>
    <property type="match status" value="1"/>
</dbReference>
<keyword evidence="9" id="KW-0902">Two-component regulatory system</keyword>
<dbReference type="InterPro" id="IPR036890">
    <property type="entry name" value="HATPase_C_sf"/>
</dbReference>
<evidence type="ECO:0000256" key="10">
    <source>
        <dbReference type="SAM" id="Coils"/>
    </source>
</evidence>
<evidence type="ECO:0000313" key="16">
    <source>
        <dbReference type="Proteomes" id="UP001595765"/>
    </source>
</evidence>
<feature type="region of interest" description="Disordered" evidence="11">
    <location>
        <begin position="1"/>
        <end position="27"/>
    </location>
</feature>
<keyword evidence="8 12" id="KW-1133">Transmembrane helix</keyword>
<dbReference type="PROSITE" id="PS50885">
    <property type="entry name" value="HAMP"/>
    <property type="match status" value="1"/>
</dbReference>
<evidence type="ECO:0000256" key="9">
    <source>
        <dbReference type="ARBA" id="ARBA00023012"/>
    </source>
</evidence>
<comment type="subcellular location">
    <subcellularLocation>
        <location evidence="2">Cell membrane</location>
    </subcellularLocation>
</comment>
<keyword evidence="6 12" id="KW-0812">Transmembrane</keyword>
<evidence type="ECO:0000256" key="12">
    <source>
        <dbReference type="SAM" id="Phobius"/>
    </source>
</evidence>
<evidence type="ECO:0000259" key="14">
    <source>
        <dbReference type="PROSITE" id="PS50885"/>
    </source>
</evidence>
<dbReference type="SMART" id="SM00388">
    <property type="entry name" value="HisKA"/>
    <property type="match status" value="1"/>
</dbReference>
<protein>
    <recommendedName>
        <fullName evidence="3">histidine kinase</fullName>
        <ecNumber evidence="3">2.7.13.3</ecNumber>
    </recommendedName>
</protein>
<keyword evidence="12" id="KW-0472">Membrane</keyword>
<dbReference type="Pfam" id="PF02518">
    <property type="entry name" value="HATPase_c"/>
    <property type="match status" value="1"/>
</dbReference>
<gene>
    <name evidence="15" type="ORF">ACFO3J_03205</name>
</gene>
<keyword evidence="7" id="KW-0418">Kinase</keyword>
<dbReference type="SUPFAM" id="SSF55874">
    <property type="entry name" value="ATPase domain of HSP90 chaperone/DNA topoisomerase II/histidine kinase"/>
    <property type="match status" value="1"/>
</dbReference>
<comment type="caution">
    <text evidence="15">The sequence shown here is derived from an EMBL/GenBank/DDBJ whole genome shotgun (WGS) entry which is preliminary data.</text>
</comment>
<keyword evidence="5" id="KW-0808">Transferase</keyword>
<evidence type="ECO:0000256" key="8">
    <source>
        <dbReference type="ARBA" id="ARBA00022989"/>
    </source>
</evidence>
<name>A0ABV8HI34_9ACTN</name>
<dbReference type="RefSeq" id="WP_386425900.1">
    <property type="nucleotide sequence ID" value="NZ_JBHSBB010000003.1"/>
</dbReference>
<evidence type="ECO:0000256" key="11">
    <source>
        <dbReference type="SAM" id="MobiDB-lite"/>
    </source>
</evidence>
<dbReference type="InterPro" id="IPR003594">
    <property type="entry name" value="HATPase_dom"/>
</dbReference>
<feature type="coiled-coil region" evidence="10">
    <location>
        <begin position="295"/>
        <end position="329"/>
    </location>
</feature>
<dbReference type="Gene3D" id="1.10.287.130">
    <property type="match status" value="1"/>
</dbReference>
<proteinExistence type="predicted"/>
<dbReference type="InterPro" id="IPR052162">
    <property type="entry name" value="Sensor_kinase/Photoreceptor"/>
</dbReference>
<feature type="domain" description="Histidine kinase" evidence="13">
    <location>
        <begin position="332"/>
        <end position="548"/>
    </location>
</feature>
<feature type="compositionally biased region" description="Low complexity" evidence="11">
    <location>
        <begin position="9"/>
        <end position="27"/>
    </location>
</feature>
<keyword evidence="16" id="KW-1185">Reference proteome</keyword>
<dbReference type="SMART" id="SM00387">
    <property type="entry name" value="HATPase_c"/>
    <property type="match status" value="1"/>
</dbReference>
<sequence>MTADHTSSPAPARTAAPAAAGTPGDPPAAALTGTRLRGRATVQVWFNLVLAVMVLLVVVFAVIGARLLARNSQISDDLSGRVQPARVEGVRLQSALLDQETGVRGYVLTHSPQFLVPYTQGLAEEKQSVARLRPLISGNTRATADLKALQDSAARWRADYAEPLVEHARRGLPTASDSALLNGSKQAFDGIRALYAAEDTHLVADRQRSQSQLRHIEGERDAVFLAMLACFLAAALVLAMLLRQIVGRPLNRLRDGALRVAGGEFEGRIVPAGPADLRILAEAVEAMRDGLAGALAEARDQRGRLALQADELTTQAEELRRSNAELEQFAYVASHDLQEPLRKVASFCQLLEKRYRDKLDERGVQYIDFAVDGAKRMQILITDLLAFSRVGRTYDDRLPVRLDTVLDQALANLAGTLEESGAQVRRPAELPVTTGDRTLLTMVWQNLIGNAVKFRSPDGPPLITVESGTGPDGEHTFAVTDNGIGIPAEFSEKVFVIFQRLHSRDVYEGTGIGLAMCRKIIEHHGGRIAVDTSYTGGTRITFTLPATDIPNSEGAQP</sequence>
<evidence type="ECO:0000256" key="7">
    <source>
        <dbReference type="ARBA" id="ARBA00022777"/>
    </source>
</evidence>
<evidence type="ECO:0000256" key="1">
    <source>
        <dbReference type="ARBA" id="ARBA00000085"/>
    </source>
</evidence>